<feature type="region of interest" description="Disordered" evidence="1">
    <location>
        <begin position="40"/>
        <end position="72"/>
    </location>
</feature>
<evidence type="ECO:0000256" key="1">
    <source>
        <dbReference type="SAM" id="MobiDB-lite"/>
    </source>
</evidence>
<dbReference type="EMBL" id="JBBPBN010000004">
    <property type="protein sequence ID" value="KAK9039596.1"/>
    <property type="molecule type" value="Genomic_DNA"/>
</dbReference>
<organism evidence="2 3">
    <name type="scientific">Hibiscus sabdariffa</name>
    <name type="common">roselle</name>
    <dbReference type="NCBI Taxonomy" id="183260"/>
    <lineage>
        <taxon>Eukaryota</taxon>
        <taxon>Viridiplantae</taxon>
        <taxon>Streptophyta</taxon>
        <taxon>Embryophyta</taxon>
        <taxon>Tracheophyta</taxon>
        <taxon>Spermatophyta</taxon>
        <taxon>Magnoliopsida</taxon>
        <taxon>eudicotyledons</taxon>
        <taxon>Gunneridae</taxon>
        <taxon>Pentapetalae</taxon>
        <taxon>rosids</taxon>
        <taxon>malvids</taxon>
        <taxon>Malvales</taxon>
        <taxon>Malvaceae</taxon>
        <taxon>Malvoideae</taxon>
        <taxon>Hibiscus</taxon>
    </lineage>
</organism>
<comment type="caution">
    <text evidence="2">The sequence shown here is derived from an EMBL/GenBank/DDBJ whole genome shotgun (WGS) entry which is preliminary data.</text>
</comment>
<reference evidence="2 3" key="1">
    <citation type="journal article" date="2024" name="G3 (Bethesda)">
        <title>Genome assembly of Hibiscus sabdariffa L. provides insights into metabolisms of medicinal natural products.</title>
        <authorList>
            <person name="Kim T."/>
        </authorList>
    </citation>
    <scope>NUCLEOTIDE SEQUENCE [LARGE SCALE GENOMIC DNA]</scope>
    <source>
        <strain evidence="2">TK-2024</strain>
        <tissue evidence="2">Old leaves</tissue>
    </source>
</reference>
<proteinExistence type="predicted"/>
<gene>
    <name evidence="2" type="ORF">V6N11_014792</name>
</gene>
<evidence type="ECO:0000313" key="3">
    <source>
        <dbReference type="Proteomes" id="UP001396334"/>
    </source>
</evidence>
<accession>A0ABR2TQ50</accession>
<name>A0ABR2TQ50_9ROSI</name>
<sequence length="102" mass="11343">MSSIVDTIHVYRGFMSLVHIRSLRSALIAKEAVRAGQRTFAAGASKAKKGSKGPGSQRCTESIDTSRRSRVDGSNWCKHTDSVYPDWLRHLLDNRPALRGPY</sequence>
<evidence type="ECO:0000313" key="2">
    <source>
        <dbReference type="EMBL" id="KAK9039596.1"/>
    </source>
</evidence>
<dbReference type="Proteomes" id="UP001396334">
    <property type="component" value="Unassembled WGS sequence"/>
</dbReference>
<keyword evidence="3" id="KW-1185">Reference proteome</keyword>
<protein>
    <submittedName>
        <fullName evidence="2">Uncharacterized protein</fullName>
    </submittedName>
</protein>